<feature type="transmembrane region" description="Helical" evidence="9">
    <location>
        <begin position="139"/>
        <end position="156"/>
    </location>
</feature>
<dbReference type="CDD" id="cd16917">
    <property type="entry name" value="HATPase_UhpB-NarQ-NarX-like"/>
    <property type="match status" value="1"/>
</dbReference>
<feature type="domain" description="Histidine kinase" evidence="10">
    <location>
        <begin position="307"/>
        <end position="393"/>
    </location>
</feature>
<keyword evidence="7" id="KW-0067">ATP-binding</keyword>
<name>A0A4V3EIH7_9ACTN</name>
<comment type="caution">
    <text evidence="11">The sequence shown here is derived from an EMBL/GenBank/DDBJ whole genome shotgun (WGS) entry which is preliminary data.</text>
</comment>
<dbReference type="PANTHER" id="PTHR24421:SF10">
    <property type="entry name" value="NITRATE_NITRITE SENSOR PROTEIN NARQ"/>
    <property type="match status" value="1"/>
</dbReference>
<dbReference type="InterPro" id="IPR050482">
    <property type="entry name" value="Sensor_HK_TwoCompSys"/>
</dbReference>
<dbReference type="SMART" id="SM00387">
    <property type="entry name" value="HATPase_c"/>
    <property type="match status" value="1"/>
</dbReference>
<keyword evidence="9" id="KW-0472">Membrane</keyword>
<keyword evidence="12" id="KW-1185">Reference proteome</keyword>
<dbReference type="Gene3D" id="1.20.5.1930">
    <property type="match status" value="1"/>
</dbReference>
<dbReference type="InterPro" id="IPR011712">
    <property type="entry name" value="Sig_transdc_His_kin_sub3_dim/P"/>
</dbReference>
<sequence>MTWFAPDRTPNRAPIWFVADACGALTLVFVTVVQMSRPDAVDEFGAVGFPGWLLVLGPAALIVVRRLAPLTVLAAAIGIYLVAAFEYGEGNGTLALVPLSYTVALTRPPRVSATILAVALVAVWPITFYGPGEIDSFDGGARFVFAMFFLVGWAFGTQVRAAQERQAALAEHAAATQAAVDAVARQAVAEERNRIARELHDAVGHSVNVMVMQAGAARLATEDDRAVGSLREIERVGRLALSDLDRMLGLLREADDAAPLEPAYGLADIGRLVDGVRSAGADIDYLNECPAELDRTVERTTGATAYRIVQEALTNAVKHAGPAHIEVALRCDERELVVQVRDDGRGAASTATTGGGRGLIGMRERVELLGGRLVTGPRAGGGYRVEARIPRAEDER</sequence>
<accession>A0A4V3EIH7</accession>
<dbReference type="PROSITE" id="PS50109">
    <property type="entry name" value="HIS_KIN"/>
    <property type="match status" value="1"/>
</dbReference>
<proteinExistence type="predicted"/>
<dbReference type="EMBL" id="SOAU01000001">
    <property type="protein sequence ID" value="TDT14568.1"/>
    <property type="molecule type" value="Genomic_DNA"/>
</dbReference>
<dbReference type="Pfam" id="PF23539">
    <property type="entry name" value="DUF7134"/>
    <property type="match status" value="1"/>
</dbReference>
<evidence type="ECO:0000256" key="4">
    <source>
        <dbReference type="ARBA" id="ARBA00022679"/>
    </source>
</evidence>
<feature type="transmembrane region" description="Helical" evidence="9">
    <location>
        <begin position="44"/>
        <end position="64"/>
    </location>
</feature>
<dbReference type="GO" id="GO:0016020">
    <property type="term" value="C:membrane"/>
    <property type="evidence" value="ECO:0007669"/>
    <property type="project" value="InterPro"/>
</dbReference>
<keyword evidence="3" id="KW-0597">Phosphoprotein</keyword>
<evidence type="ECO:0000256" key="8">
    <source>
        <dbReference type="ARBA" id="ARBA00023012"/>
    </source>
</evidence>
<feature type="transmembrane region" description="Helical" evidence="9">
    <location>
        <begin position="13"/>
        <end position="32"/>
    </location>
</feature>
<evidence type="ECO:0000256" key="1">
    <source>
        <dbReference type="ARBA" id="ARBA00000085"/>
    </source>
</evidence>
<dbReference type="Pfam" id="PF07730">
    <property type="entry name" value="HisKA_3"/>
    <property type="match status" value="1"/>
</dbReference>
<evidence type="ECO:0000256" key="3">
    <source>
        <dbReference type="ARBA" id="ARBA00022553"/>
    </source>
</evidence>
<protein>
    <recommendedName>
        <fullName evidence="2">histidine kinase</fullName>
        <ecNumber evidence="2">2.7.13.3</ecNumber>
    </recommendedName>
</protein>
<keyword evidence="6 11" id="KW-0418">Kinase</keyword>
<comment type="catalytic activity">
    <reaction evidence="1">
        <text>ATP + protein L-histidine = ADP + protein N-phospho-L-histidine.</text>
        <dbReference type="EC" id="2.7.13.3"/>
    </reaction>
</comment>
<dbReference type="InterPro" id="IPR005467">
    <property type="entry name" value="His_kinase_dom"/>
</dbReference>
<dbReference type="SUPFAM" id="SSF55874">
    <property type="entry name" value="ATPase domain of HSP90 chaperone/DNA topoisomerase II/histidine kinase"/>
    <property type="match status" value="1"/>
</dbReference>
<keyword evidence="9" id="KW-0812">Transmembrane</keyword>
<dbReference type="Gene3D" id="3.30.565.10">
    <property type="entry name" value="Histidine kinase-like ATPase, C-terminal domain"/>
    <property type="match status" value="1"/>
</dbReference>
<dbReference type="InterPro" id="IPR003594">
    <property type="entry name" value="HATPase_dom"/>
</dbReference>
<dbReference type="RefSeq" id="WP_133867105.1">
    <property type="nucleotide sequence ID" value="NZ_SOAU01000001.1"/>
</dbReference>
<dbReference type="GO" id="GO:0005524">
    <property type="term" value="F:ATP binding"/>
    <property type="evidence" value="ECO:0007669"/>
    <property type="project" value="UniProtKB-KW"/>
</dbReference>
<evidence type="ECO:0000256" key="9">
    <source>
        <dbReference type="SAM" id="Phobius"/>
    </source>
</evidence>
<reference evidence="11 12" key="1">
    <citation type="submission" date="2019-03" db="EMBL/GenBank/DDBJ databases">
        <title>Sequencing the genomes of 1000 actinobacteria strains.</title>
        <authorList>
            <person name="Klenk H.-P."/>
        </authorList>
    </citation>
    <scope>NUCLEOTIDE SEQUENCE [LARGE SCALE GENOMIC DNA]</scope>
    <source>
        <strain evidence="11 12">DSM 18936</strain>
    </source>
</reference>
<dbReference type="InterPro" id="IPR036890">
    <property type="entry name" value="HATPase_C_sf"/>
</dbReference>
<evidence type="ECO:0000256" key="6">
    <source>
        <dbReference type="ARBA" id="ARBA00022777"/>
    </source>
</evidence>
<keyword evidence="9" id="KW-1133">Transmembrane helix</keyword>
<feature type="transmembrane region" description="Helical" evidence="9">
    <location>
        <begin position="70"/>
        <end position="88"/>
    </location>
</feature>
<dbReference type="OrthoDB" id="227596at2"/>
<dbReference type="Proteomes" id="UP000294558">
    <property type="component" value="Unassembled WGS sequence"/>
</dbReference>
<evidence type="ECO:0000256" key="5">
    <source>
        <dbReference type="ARBA" id="ARBA00022741"/>
    </source>
</evidence>
<feature type="transmembrane region" description="Helical" evidence="9">
    <location>
        <begin position="109"/>
        <end position="127"/>
    </location>
</feature>
<evidence type="ECO:0000256" key="2">
    <source>
        <dbReference type="ARBA" id="ARBA00012438"/>
    </source>
</evidence>
<dbReference type="Pfam" id="PF02518">
    <property type="entry name" value="HATPase_c"/>
    <property type="match status" value="1"/>
</dbReference>
<keyword evidence="4" id="KW-0808">Transferase</keyword>
<evidence type="ECO:0000313" key="12">
    <source>
        <dbReference type="Proteomes" id="UP000294558"/>
    </source>
</evidence>
<dbReference type="GO" id="GO:0046983">
    <property type="term" value="F:protein dimerization activity"/>
    <property type="evidence" value="ECO:0007669"/>
    <property type="project" value="InterPro"/>
</dbReference>
<organism evidence="11 12">
    <name type="scientific">Ilumatobacter fluminis</name>
    <dbReference type="NCBI Taxonomy" id="467091"/>
    <lineage>
        <taxon>Bacteria</taxon>
        <taxon>Bacillati</taxon>
        <taxon>Actinomycetota</taxon>
        <taxon>Acidimicrobiia</taxon>
        <taxon>Acidimicrobiales</taxon>
        <taxon>Ilumatobacteraceae</taxon>
        <taxon>Ilumatobacter</taxon>
    </lineage>
</organism>
<dbReference type="AlphaFoldDB" id="A0A4V3EIH7"/>
<dbReference type="GO" id="GO:0000155">
    <property type="term" value="F:phosphorelay sensor kinase activity"/>
    <property type="evidence" value="ECO:0007669"/>
    <property type="project" value="InterPro"/>
</dbReference>
<keyword evidence="5" id="KW-0547">Nucleotide-binding</keyword>
<keyword evidence="8" id="KW-0902">Two-component regulatory system</keyword>
<dbReference type="EC" id="2.7.13.3" evidence="2"/>
<dbReference type="PANTHER" id="PTHR24421">
    <property type="entry name" value="NITRATE/NITRITE SENSOR PROTEIN NARX-RELATED"/>
    <property type="match status" value="1"/>
</dbReference>
<dbReference type="InterPro" id="IPR055558">
    <property type="entry name" value="DUF7134"/>
</dbReference>
<evidence type="ECO:0000313" key="11">
    <source>
        <dbReference type="EMBL" id="TDT14568.1"/>
    </source>
</evidence>
<evidence type="ECO:0000256" key="7">
    <source>
        <dbReference type="ARBA" id="ARBA00022840"/>
    </source>
</evidence>
<evidence type="ECO:0000259" key="10">
    <source>
        <dbReference type="PROSITE" id="PS50109"/>
    </source>
</evidence>
<gene>
    <name evidence="11" type="ORF">BDK89_0123</name>
</gene>